<feature type="compositionally biased region" description="Basic and acidic residues" evidence="1">
    <location>
        <begin position="287"/>
        <end position="302"/>
    </location>
</feature>
<feature type="compositionally biased region" description="Basic and acidic residues" evidence="1">
    <location>
        <begin position="246"/>
        <end position="262"/>
    </location>
</feature>
<dbReference type="EMBL" id="JABELV010000063">
    <property type="protein sequence ID" value="KAG7539636.1"/>
    <property type="molecule type" value="Genomic_DNA"/>
</dbReference>
<organism evidence="3 4">
    <name type="scientific">Filobasidium floriforme</name>
    <dbReference type="NCBI Taxonomy" id="5210"/>
    <lineage>
        <taxon>Eukaryota</taxon>
        <taxon>Fungi</taxon>
        <taxon>Dikarya</taxon>
        <taxon>Basidiomycota</taxon>
        <taxon>Agaricomycotina</taxon>
        <taxon>Tremellomycetes</taxon>
        <taxon>Filobasidiales</taxon>
        <taxon>Filobasidiaceae</taxon>
        <taxon>Filobasidium</taxon>
    </lineage>
</organism>
<dbReference type="AlphaFoldDB" id="A0A8K0JKX8"/>
<keyword evidence="2" id="KW-1133">Transmembrane helix</keyword>
<evidence type="ECO:0000256" key="1">
    <source>
        <dbReference type="SAM" id="MobiDB-lite"/>
    </source>
</evidence>
<keyword evidence="2" id="KW-0472">Membrane</keyword>
<feature type="region of interest" description="Disordered" evidence="1">
    <location>
        <begin position="215"/>
        <end position="347"/>
    </location>
</feature>
<feature type="region of interest" description="Disordered" evidence="1">
    <location>
        <begin position="389"/>
        <end position="408"/>
    </location>
</feature>
<keyword evidence="2" id="KW-0812">Transmembrane</keyword>
<reference evidence="3" key="1">
    <citation type="submission" date="2020-04" db="EMBL/GenBank/DDBJ databases">
        <title>Analysis of mating type loci in Filobasidium floriforme.</title>
        <authorList>
            <person name="Nowrousian M."/>
        </authorList>
    </citation>
    <scope>NUCLEOTIDE SEQUENCE</scope>
    <source>
        <strain evidence="3">CBS 6242</strain>
    </source>
</reference>
<feature type="transmembrane region" description="Helical" evidence="2">
    <location>
        <begin position="54"/>
        <end position="79"/>
    </location>
</feature>
<feature type="compositionally biased region" description="Low complexity" evidence="1">
    <location>
        <begin position="263"/>
        <end position="279"/>
    </location>
</feature>
<evidence type="ECO:0000313" key="4">
    <source>
        <dbReference type="Proteomes" id="UP000812966"/>
    </source>
</evidence>
<feature type="compositionally biased region" description="Basic and acidic residues" evidence="1">
    <location>
        <begin position="312"/>
        <end position="325"/>
    </location>
</feature>
<evidence type="ECO:0000313" key="3">
    <source>
        <dbReference type="EMBL" id="KAG7539636.1"/>
    </source>
</evidence>
<proteinExistence type="predicted"/>
<keyword evidence="4" id="KW-1185">Reference proteome</keyword>
<protein>
    <submittedName>
        <fullName evidence="3">Uncharacterized protein</fullName>
    </submittedName>
</protein>
<comment type="caution">
    <text evidence="3">The sequence shown here is derived from an EMBL/GenBank/DDBJ whole genome shotgun (WGS) entry which is preliminary data.</text>
</comment>
<dbReference type="Proteomes" id="UP000812966">
    <property type="component" value="Unassembled WGS sequence"/>
</dbReference>
<name>A0A8K0JKX8_9TREE</name>
<sequence>MSNTPHRTSTYRYIPFHRLLFDAIDHTCSCALEIIITVLRPILQKHPNLTPQDVLLTVLLTFISLCLLITSFADGWYWIGNAVDLGLLGWAGWEGLRGSNERYEEEDGWKRRVEFVFQYTTLNILFSLFHDLVTPDFGIWIWVGRTIKSAWLVYRWMGEGHNLAGGKAPTGPKIEGKRNTGYEAEENGSNAAVVKVRRMVHQASQTDPVYIHTLLNPELSDDPSPTASSEDTSKIRDLLPSPQLLHLKEGPDSLCTSERETYDSSGSSDGSGPESPSLSADSEITWDAERAGKAAELEEKNAGPDSPQVARDQCDHTDESVKESQDGQSVKVDTASATSLEQEEGEEECMGIIDVTDKQFAVGSQSGPSLELEEIAPIDYQKNLEVRDEMQRKSKLPAKQPQEPFVPIIPSSTLEQTAPDEGQNMASETVHPVFLAPLAPLRLSRRKSNGKSNPTIQRGTRIAEGKEPAEETTYKALQRFRSGLAELDPTFTFDRRRQADGHGRATTAHRRARTIDVRMSTTARLDELLGFEDEFGAKT</sequence>
<gene>
    <name evidence="3" type="ORF">FFLO_03435</name>
</gene>
<accession>A0A8K0JKX8</accession>
<evidence type="ECO:0000256" key="2">
    <source>
        <dbReference type="SAM" id="Phobius"/>
    </source>
</evidence>
<feature type="region of interest" description="Disordered" evidence="1">
    <location>
        <begin position="166"/>
        <end position="186"/>
    </location>
</feature>